<keyword evidence="1" id="KW-0812">Transmembrane</keyword>
<accession>A0ABW5NC33</accession>
<keyword evidence="3" id="KW-1185">Reference proteome</keyword>
<evidence type="ECO:0000313" key="3">
    <source>
        <dbReference type="Proteomes" id="UP001597459"/>
    </source>
</evidence>
<gene>
    <name evidence="2" type="ORF">ACFSTE_16270</name>
</gene>
<keyword evidence="1" id="KW-1133">Transmembrane helix</keyword>
<evidence type="ECO:0000256" key="1">
    <source>
        <dbReference type="SAM" id="Phobius"/>
    </source>
</evidence>
<keyword evidence="1" id="KW-0472">Membrane</keyword>
<proteinExistence type="predicted"/>
<feature type="transmembrane region" description="Helical" evidence="1">
    <location>
        <begin position="7"/>
        <end position="26"/>
    </location>
</feature>
<dbReference type="RefSeq" id="WP_176030597.1">
    <property type="nucleotide sequence ID" value="NZ_JBHSJV010000001.1"/>
</dbReference>
<protein>
    <submittedName>
        <fullName evidence="2">Uncharacterized protein</fullName>
    </submittedName>
</protein>
<feature type="transmembrane region" description="Helical" evidence="1">
    <location>
        <begin position="58"/>
        <end position="80"/>
    </location>
</feature>
<dbReference type="EMBL" id="JBHULX010000039">
    <property type="protein sequence ID" value="MFD2592396.1"/>
    <property type="molecule type" value="Genomic_DNA"/>
</dbReference>
<dbReference type="Proteomes" id="UP001597459">
    <property type="component" value="Unassembled WGS sequence"/>
</dbReference>
<reference evidence="3" key="1">
    <citation type="journal article" date="2019" name="Int. J. Syst. Evol. Microbiol.">
        <title>The Global Catalogue of Microorganisms (GCM) 10K type strain sequencing project: providing services to taxonomists for standard genome sequencing and annotation.</title>
        <authorList>
            <consortium name="The Broad Institute Genomics Platform"/>
            <consortium name="The Broad Institute Genome Sequencing Center for Infectious Disease"/>
            <person name="Wu L."/>
            <person name="Ma J."/>
        </authorList>
    </citation>
    <scope>NUCLEOTIDE SEQUENCE [LARGE SCALE GENOMIC DNA]</scope>
    <source>
        <strain evidence="3">KCTC 42423</strain>
    </source>
</reference>
<comment type="caution">
    <text evidence="2">The sequence shown here is derived from an EMBL/GenBank/DDBJ whole genome shotgun (WGS) entry which is preliminary data.</text>
</comment>
<name>A0ABW5NC33_9FLAO</name>
<feature type="transmembrane region" description="Helical" evidence="1">
    <location>
        <begin position="111"/>
        <end position="129"/>
    </location>
</feature>
<sequence>MNPIIRNILAIIAGWLVGSIVNMSIVKIGHTLLPIENIDTNNLKELATIMPTLDAKHFIFPFVAHALGTLGGALVAALIAATHKMKIALGIGVLFLIGGILASYMLPAPTWFIITDLACAYIPMAWIGGKIASKNTKVIT</sequence>
<organism evidence="2 3">
    <name type="scientific">Aquimarina hainanensis</name>
    <dbReference type="NCBI Taxonomy" id="1578017"/>
    <lineage>
        <taxon>Bacteria</taxon>
        <taxon>Pseudomonadati</taxon>
        <taxon>Bacteroidota</taxon>
        <taxon>Flavobacteriia</taxon>
        <taxon>Flavobacteriales</taxon>
        <taxon>Flavobacteriaceae</taxon>
        <taxon>Aquimarina</taxon>
    </lineage>
</organism>
<evidence type="ECO:0000313" key="2">
    <source>
        <dbReference type="EMBL" id="MFD2592396.1"/>
    </source>
</evidence>
<feature type="transmembrane region" description="Helical" evidence="1">
    <location>
        <begin position="87"/>
        <end position="105"/>
    </location>
</feature>